<protein>
    <submittedName>
        <fullName evidence="2">Uncharacterized protein</fullName>
    </submittedName>
</protein>
<keyword evidence="1" id="KW-0812">Transmembrane</keyword>
<dbReference type="OrthoDB" id="1415778at2"/>
<keyword evidence="3" id="KW-1185">Reference proteome</keyword>
<keyword evidence="1" id="KW-1133">Transmembrane helix</keyword>
<accession>A0A4Z0LXP9</accession>
<keyword evidence="1" id="KW-0472">Membrane</keyword>
<feature type="transmembrane region" description="Helical" evidence="1">
    <location>
        <begin position="50"/>
        <end position="72"/>
    </location>
</feature>
<name>A0A4Z0LXP9_9GAMM</name>
<evidence type="ECO:0000313" key="2">
    <source>
        <dbReference type="EMBL" id="TGD72153.1"/>
    </source>
</evidence>
<reference evidence="2 3" key="1">
    <citation type="submission" date="2019-04" db="EMBL/GenBank/DDBJ databases">
        <title>Taxonomy of novel Haliea sp. from mangrove soil of West Coast of India.</title>
        <authorList>
            <person name="Verma A."/>
            <person name="Kumar P."/>
            <person name="Krishnamurthi S."/>
        </authorList>
    </citation>
    <scope>NUCLEOTIDE SEQUENCE [LARGE SCALE GENOMIC DNA]</scope>
    <source>
        <strain evidence="2 3">SAOS-164</strain>
    </source>
</reference>
<evidence type="ECO:0000256" key="1">
    <source>
        <dbReference type="SAM" id="Phobius"/>
    </source>
</evidence>
<sequence>MQLDDQTLQVLSATKIQKDHYRTMAAVWLISISALSLTAFWMFFNLPLPPYAIVILGLLWGAAFGFSLFYGISNGLGFRKTSELLQTFDEGWGRLSQAINDGTSAALASAVKALKEKKNNLLQSLIQNREEHLKELIDTRYRAELQQQLETEIKQFEEGYLQQATNIRNQHPLYKAYYALESSENYLKQRRVEIEKQWDEAMSKMSWWNQIKYAGSLDFKDLDKSIREIDTAKRLLLRKHEQDFDSLNIHYGELAKKAFERVVKTKISSEEFIQQCHYEDAVGQDVLKKGYFFAFLSIPVSLWSDVSRAGDIYDVLRSVNGNYAGMSDAEIWWESLFLQPESLAGLISLTKGAYLERLVAEDTGGQLFEHFNHPDTDIVIDGVAFQIKSTGSVDYIHSVSDGVPIIATTEVANLTDAIDSGYSNEDLHEVVSLALGGAVIDAGDTAVDAILSGVGGLGVFATLEGISHAVEKHENGGDPIEAMFEGAGIAIEGTARAAVNTVELGYKVLSSRPSRFVGRGLLKAFIALDNKLMAAGQPDNKR</sequence>
<dbReference type="EMBL" id="SRLE01000011">
    <property type="protein sequence ID" value="TGD72153.1"/>
    <property type="molecule type" value="Genomic_DNA"/>
</dbReference>
<organism evidence="2 3">
    <name type="scientific">Mangrovimicrobium sediminis</name>
    <dbReference type="NCBI Taxonomy" id="2562682"/>
    <lineage>
        <taxon>Bacteria</taxon>
        <taxon>Pseudomonadati</taxon>
        <taxon>Pseudomonadota</taxon>
        <taxon>Gammaproteobacteria</taxon>
        <taxon>Cellvibrionales</taxon>
        <taxon>Halieaceae</taxon>
        <taxon>Mangrovimicrobium</taxon>
    </lineage>
</organism>
<gene>
    <name evidence="2" type="ORF">E4634_15900</name>
</gene>
<dbReference type="AlphaFoldDB" id="A0A4Z0LXP9"/>
<comment type="caution">
    <text evidence="2">The sequence shown here is derived from an EMBL/GenBank/DDBJ whole genome shotgun (WGS) entry which is preliminary data.</text>
</comment>
<feature type="transmembrane region" description="Helical" evidence="1">
    <location>
        <begin position="25"/>
        <end position="44"/>
    </location>
</feature>
<dbReference type="RefSeq" id="WP_135445642.1">
    <property type="nucleotide sequence ID" value="NZ_SRLE01000011.1"/>
</dbReference>
<dbReference type="Proteomes" id="UP000298050">
    <property type="component" value="Unassembled WGS sequence"/>
</dbReference>
<proteinExistence type="predicted"/>
<evidence type="ECO:0000313" key="3">
    <source>
        <dbReference type="Proteomes" id="UP000298050"/>
    </source>
</evidence>